<feature type="signal peptide" evidence="2">
    <location>
        <begin position="1"/>
        <end position="23"/>
    </location>
</feature>
<evidence type="ECO:0000313" key="4">
    <source>
        <dbReference type="EMBL" id="GLH69088.1"/>
    </source>
</evidence>
<name>A0ABQ5Q3H7_9BACT</name>
<dbReference type="Gene3D" id="2.60.120.260">
    <property type="entry name" value="Galactose-binding domain-like"/>
    <property type="match status" value="1"/>
</dbReference>
<dbReference type="SUPFAM" id="SSF49785">
    <property type="entry name" value="Galactose-binding domain-like"/>
    <property type="match status" value="1"/>
</dbReference>
<dbReference type="Proteomes" id="UP001165089">
    <property type="component" value="Unassembled WGS sequence"/>
</dbReference>
<comment type="caution">
    <text evidence="4">The sequence shown here is derived from an EMBL/GenBank/DDBJ whole genome shotgun (WGS) entry which is preliminary data.</text>
</comment>
<dbReference type="InterPro" id="IPR005674">
    <property type="entry name" value="CocE/Ser_esterase"/>
</dbReference>
<dbReference type="InterPro" id="IPR013736">
    <property type="entry name" value="Xaa-Pro_dipept_C"/>
</dbReference>
<dbReference type="SMART" id="SM00939">
    <property type="entry name" value="PepX_C"/>
    <property type="match status" value="1"/>
</dbReference>
<evidence type="ECO:0000256" key="1">
    <source>
        <dbReference type="ARBA" id="ARBA00022801"/>
    </source>
</evidence>
<sequence length="621" mass="69337">MPLRRFLCLPVLAAFLGPLAAQAPEPPNPVMARYTKREVLIPMRDGVRLFTSIYLPKDTSRPHPILLQRTPYGVGPYGEDAYRRGVGPSATFADQDYIVAYQDVRGRFMSEGTFVDARPVNPTKGPKDTDETTDTYDTIDWLVKHLPDNNGKVGMWGISYPGHYTAQGMLCGHPALKAVSPQAPMIDLWEGDDSYHRGAFQLTANFGFFLFFHSRHDAPSPDRPEVTEVGTPDGYRWYLDAGPVAGLEGKVKQAPEGIWEEYIRHTAYDAYWQARDLRPHLRGVKPAVLTVGGWFDAEDLFGALACARTLTEKSPATDSHLVMGPWTHGQWAGGDGSRIGTAEFGSRTAAWFEQDVELPFFNHYLKDVPGPALPKATVFETGSNRWRTFDAWPPKQAKPRSFYLESQGRISFARPGATDGFDAFVSDPAKPVPYTQDISFDYSAPYMVEDQRFAARRPDVLVYETAPLTEDLTLAGPVRPVLHVSTTGTDSDWIVKVIDVFPDDAPDPAHCPPGWHAAGQQMLIRGDALRGKFRNSFTTPEPFVPGQPTEVAFTLPDVFHTFKKGHRLMVQVQCSWFPLVDRNPQVFCDIPHARPGDFRKAEQRVYHSADLSSRIEVLALQ</sequence>
<dbReference type="SUPFAM" id="SSF53474">
    <property type="entry name" value="alpha/beta-Hydrolases"/>
    <property type="match status" value="1"/>
</dbReference>
<keyword evidence="1" id="KW-0378">Hydrolase</keyword>
<evidence type="ECO:0000256" key="2">
    <source>
        <dbReference type="SAM" id="SignalP"/>
    </source>
</evidence>
<dbReference type="Pfam" id="PF08530">
    <property type="entry name" value="PepX_C"/>
    <property type="match status" value="1"/>
</dbReference>
<keyword evidence="5" id="KW-1185">Reference proteome</keyword>
<dbReference type="Pfam" id="PF02129">
    <property type="entry name" value="Peptidase_S15"/>
    <property type="match status" value="1"/>
</dbReference>
<dbReference type="EMBL" id="BSDD01000001">
    <property type="protein sequence ID" value="GLH69088.1"/>
    <property type="molecule type" value="Genomic_DNA"/>
</dbReference>
<dbReference type="RefSeq" id="WP_285722864.1">
    <property type="nucleotide sequence ID" value="NZ_BSDD01000001.1"/>
</dbReference>
<keyword evidence="2" id="KW-0732">Signal</keyword>
<dbReference type="InterPro" id="IPR008979">
    <property type="entry name" value="Galactose-bd-like_sf"/>
</dbReference>
<evidence type="ECO:0000313" key="5">
    <source>
        <dbReference type="Proteomes" id="UP001165089"/>
    </source>
</evidence>
<organism evidence="4 5">
    <name type="scientific">Geothrix rubra</name>
    <dbReference type="NCBI Taxonomy" id="2927977"/>
    <lineage>
        <taxon>Bacteria</taxon>
        <taxon>Pseudomonadati</taxon>
        <taxon>Acidobacteriota</taxon>
        <taxon>Holophagae</taxon>
        <taxon>Holophagales</taxon>
        <taxon>Holophagaceae</taxon>
        <taxon>Geothrix</taxon>
    </lineage>
</organism>
<reference evidence="4 5" key="1">
    <citation type="journal article" date="2023" name="Antonie Van Leeuwenhoek">
        <title>Mesoterricola silvestris gen. nov., sp. nov., Mesoterricola sediminis sp. nov., Geothrix oryzae sp. nov., Geothrix edaphica sp. nov., Geothrix rubra sp. nov., and Geothrix limicola sp. nov., six novel members of Acidobacteriota isolated from soils.</title>
        <authorList>
            <person name="Itoh H."/>
            <person name="Sugisawa Y."/>
            <person name="Mise K."/>
            <person name="Xu Z."/>
            <person name="Kuniyasu M."/>
            <person name="Ushijima N."/>
            <person name="Kawano K."/>
            <person name="Kobayashi E."/>
            <person name="Shiratori Y."/>
            <person name="Masuda Y."/>
            <person name="Senoo K."/>
        </authorList>
    </citation>
    <scope>NUCLEOTIDE SEQUENCE [LARGE SCALE GENOMIC DNA]</scope>
    <source>
        <strain evidence="4 5">Red803</strain>
    </source>
</reference>
<dbReference type="InterPro" id="IPR000383">
    <property type="entry name" value="Xaa-Pro-like_dom"/>
</dbReference>
<proteinExistence type="predicted"/>
<dbReference type="InterPro" id="IPR029058">
    <property type="entry name" value="AB_hydrolase_fold"/>
</dbReference>
<feature type="domain" description="Xaa-Pro dipeptidyl-peptidase C-terminal" evidence="3">
    <location>
        <begin position="358"/>
        <end position="616"/>
    </location>
</feature>
<dbReference type="Gene3D" id="3.40.50.1820">
    <property type="entry name" value="alpha/beta hydrolase"/>
    <property type="match status" value="1"/>
</dbReference>
<feature type="chain" id="PRO_5046929134" evidence="2">
    <location>
        <begin position="24"/>
        <end position="621"/>
    </location>
</feature>
<gene>
    <name evidence="4" type="primary">gaa_1</name>
    <name evidence="4" type="ORF">GETHPA_06210</name>
</gene>
<dbReference type="Gene3D" id="1.10.3020.10">
    <property type="entry name" value="alpha-amino acid ester hydrolase ( Helical cap domain)"/>
    <property type="match status" value="1"/>
</dbReference>
<protein>
    <submittedName>
        <fullName evidence="4">Glutaryl-7-ACA acylase</fullName>
    </submittedName>
</protein>
<evidence type="ECO:0000259" key="3">
    <source>
        <dbReference type="SMART" id="SM00939"/>
    </source>
</evidence>
<accession>A0ABQ5Q3H7</accession>
<dbReference type="NCBIfam" id="TIGR00976">
    <property type="entry name" value="CocE_NonD"/>
    <property type="match status" value="1"/>
</dbReference>